<evidence type="ECO:0000256" key="9">
    <source>
        <dbReference type="ARBA" id="ARBA00022756"/>
    </source>
</evidence>
<dbReference type="InterPro" id="IPR010722">
    <property type="entry name" value="BATS_dom"/>
</dbReference>
<reference evidence="16 17" key="1">
    <citation type="submission" date="2018-05" db="EMBL/GenBank/DDBJ databases">
        <title>The Hungate 1000. A catalogue of reference genomes from the rumen microbiome.</title>
        <authorList>
            <person name="Kelly W."/>
        </authorList>
    </citation>
    <scope>NUCLEOTIDE SEQUENCE [LARGE SCALE GENOMIC DNA]</scope>
    <source>
        <strain evidence="16 17">SAb67</strain>
    </source>
</reference>
<name>A0A315Y461_RUMFL</name>
<dbReference type="InterPro" id="IPR007197">
    <property type="entry name" value="rSAM"/>
</dbReference>
<dbReference type="RefSeq" id="WP_109725423.1">
    <property type="nucleotide sequence ID" value="NZ_QGDI01000002.1"/>
</dbReference>
<keyword evidence="8 13" id="KW-0479">Metal-binding</keyword>
<comment type="cofactor">
    <cofactor evidence="14">
        <name>[2Fe-2S] cluster</name>
        <dbReference type="ChEBI" id="CHEBI:190135"/>
    </cofactor>
    <text evidence="14">Binds 1 [2Fe-2S] cluster. The cluster is coordinated with 3 cysteines and 1 arginine.</text>
</comment>
<dbReference type="Gene3D" id="3.20.20.70">
    <property type="entry name" value="Aldolase class I"/>
    <property type="match status" value="1"/>
</dbReference>
<sequence>MDFLRLADEIISGRRLGREDDTDSFITADLDELLKGADRIRKALCGDHIDLCSIINGRSGRCSENCKFCAQSAHNCTGVDEYGFLDEETILDECRHNAEKGVHRFSIVTAGRTLSGADFDRAVSAYSRMNESVDIELCGSHGLLTEEQFRRLKEAGVKRYHCNIETSRRNFPNICTTHSFDEKTACIKRAQAAGLQVCSGGIIGMGETWEDRVDMALTLAELGVDSVPINSLIPIKGTPLEELTPISEEDILRTVAIFRYILPTADIRLAAGRNLMEGCGRKAFLSGANSTITGDMLTTSGNGIADDTAMFRGMGFDIGRRQK</sequence>
<evidence type="ECO:0000256" key="14">
    <source>
        <dbReference type="PIRSR" id="PIRSR001619-1"/>
    </source>
</evidence>
<comment type="cofactor">
    <cofactor evidence="13 14">
        <name>[4Fe-4S] cluster</name>
        <dbReference type="ChEBI" id="CHEBI:49883"/>
    </cofactor>
    <text evidence="13 14">Binds 1 [4Fe-4S] cluster. The cluster is coordinated with 3 cysteines and an exchangeable S-adenosyl-L-methionine.</text>
</comment>
<evidence type="ECO:0000256" key="8">
    <source>
        <dbReference type="ARBA" id="ARBA00022723"/>
    </source>
</evidence>
<dbReference type="PANTHER" id="PTHR22976:SF2">
    <property type="entry name" value="BIOTIN SYNTHASE, MITOCHONDRIAL"/>
    <property type="match status" value="1"/>
</dbReference>
<protein>
    <recommendedName>
        <fullName evidence="3 13">Biotin synthase</fullName>
        <ecNumber evidence="3 13">2.8.1.6</ecNumber>
    </recommendedName>
</protein>
<dbReference type="Pfam" id="PF06968">
    <property type="entry name" value="BATS"/>
    <property type="match status" value="1"/>
</dbReference>
<feature type="binding site" evidence="13 14">
    <location>
        <position position="69"/>
    </location>
    <ligand>
        <name>[4Fe-4S] cluster</name>
        <dbReference type="ChEBI" id="CHEBI:49883"/>
        <note>4Fe-4S-S-AdoMet</note>
    </ligand>
</feature>
<evidence type="ECO:0000313" key="17">
    <source>
        <dbReference type="Proteomes" id="UP000245720"/>
    </source>
</evidence>
<evidence type="ECO:0000256" key="6">
    <source>
        <dbReference type="ARBA" id="ARBA00022691"/>
    </source>
</evidence>
<dbReference type="SFLD" id="SFLDG01278">
    <property type="entry name" value="biotin_synthase_like"/>
    <property type="match status" value="1"/>
</dbReference>
<dbReference type="CDD" id="cd01335">
    <property type="entry name" value="Radical_SAM"/>
    <property type="match status" value="1"/>
</dbReference>
<feature type="binding site" evidence="13 14">
    <location>
        <position position="268"/>
    </location>
    <ligand>
        <name>[2Fe-2S] cluster</name>
        <dbReference type="ChEBI" id="CHEBI:190135"/>
    </ligand>
</feature>
<feature type="binding site" evidence="13 14">
    <location>
        <position position="62"/>
    </location>
    <ligand>
        <name>[4Fe-4S] cluster</name>
        <dbReference type="ChEBI" id="CHEBI:49883"/>
        <note>4Fe-4S-S-AdoMet</note>
    </ligand>
</feature>
<evidence type="ECO:0000256" key="3">
    <source>
        <dbReference type="ARBA" id="ARBA00012236"/>
    </source>
</evidence>
<keyword evidence="4 13" id="KW-0004">4Fe-4S</keyword>
<accession>A0A315Y461</accession>
<dbReference type="InterPro" id="IPR006638">
    <property type="entry name" value="Elp3/MiaA/NifB-like_rSAM"/>
</dbReference>
<keyword evidence="10 13" id="KW-0408">Iron</keyword>
<dbReference type="Proteomes" id="UP000245720">
    <property type="component" value="Unassembled WGS sequence"/>
</dbReference>
<feature type="domain" description="Radical SAM core" evidence="15">
    <location>
        <begin position="44"/>
        <end position="273"/>
    </location>
</feature>
<dbReference type="SMART" id="SM00729">
    <property type="entry name" value="Elp3"/>
    <property type="match status" value="1"/>
</dbReference>
<evidence type="ECO:0000256" key="5">
    <source>
        <dbReference type="ARBA" id="ARBA00022679"/>
    </source>
</evidence>
<dbReference type="UniPathway" id="UPA00078">
    <property type="reaction ID" value="UER00162"/>
</dbReference>
<dbReference type="GO" id="GO:0051537">
    <property type="term" value="F:2 iron, 2 sulfur cluster binding"/>
    <property type="evidence" value="ECO:0007669"/>
    <property type="project" value="UniProtKB-KW"/>
</dbReference>
<comment type="similarity">
    <text evidence="2 13">Belongs to the radical SAM superfamily. Biotin synthase family.</text>
</comment>
<dbReference type="InterPro" id="IPR024177">
    <property type="entry name" value="Biotin_synthase"/>
</dbReference>
<gene>
    <name evidence="13" type="primary">bioB</name>
    <name evidence="16" type="ORF">IE37_00528</name>
</gene>
<dbReference type="InterPro" id="IPR058240">
    <property type="entry name" value="rSAM_sf"/>
</dbReference>
<evidence type="ECO:0000256" key="7">
    <source>
        <dbReference type="ARBA" id="ARBA00022714"/>
    </source>
</evidence>
<proteinExistence type="inferred from homology"/>
<dbReference type="EMBL" id="QGDI01000002">
    <property type="protein sequence ID" value="PWJ14544.1"/>
    <property type="molecule type" value="Genomic_DNA"/>
</dbReference>
<organism evidence="16 17">
    <name type="scientific">Ruminococcus flavefaciens</name>
    <dbReference type="NCBI Taxonomy" id="1265"/>
    <lineage>
        <taxon>Bacteria</taxon>
        <taxon>Bacillati</taxon>
        <taxon>Bacillota</taxon>
        <taxon>Clostridia</taxon>
        <taxon>Eubacteriales</taxon>
        <taxon>Oscillospiraceae</taxon>
        <taxon>Ruminococcus</taxon>
    </lineage>
</organism>
<feature type="binding site" evidence="13 14">
    <location>
        <position position="106"/>
    </location>
    <ligand>
        <name>[2Fe-2S] cluster</name>
        <dbReference type="ChEBI" id="CHEBI:190135"/>
    </ligand>
</feature>
<evidence type="ECO:0000256" key="13">
    <source>
        <dbReference type="HAMAP-Rule" id="MF_01694"/>
    </source>
</evidence>
<dbReference type="SFLD" id="SFLDS00029">
    <property type="entry name" value="Radical_SAM"/>
    <property type="match status" value="1"/>
</dbReference>
<keyword evidence="9 13" id="KW-0093">Biotin biosynthesis</keyword>
<keyword evidence="7 13" id="KW-0001">2Fe-2S</keyword>
<dbReference type="OrthoDB" id="9786826at2"/>
<keyword evidence="5 13" id="KW-0808">Transferase</keyword>
<dbReference type="GO" id="GO:0005506">
    <property type="term" value="F:iron ion binding"/>
    <property type="evidence" value="ECO:0007669"/>
    <property type="project" value="UniProtKB-UniRule"/>
</dbReference>
<dbReference type="Pfam" id="PF04055">
    <property type="entry name" value="Radical_SAM"/>
    <property type="match status" value="1"/>
</dbReference>
<dbReference type="PANTHER" id="PTHR22976">
    <property type="entry name" value="BIOTIN SYNTHASE"/>
    <property type="match status" value="1"/>
</dbReference>
<comment type="catalytic activity">
    <reaction evidence="12 13">
        <text>(4R,5S)-dethiobiotin + (sulfur carrier)-SH + 2 reduced [2Fe-2S]-[ferredoxin] + 2 S-adenosyl-L-methionine = (sulfur carrier)-H + biotin + 2 5'-deoxyadenosine + 2 L-methionine + 2 oxidized [2Fe-2S]-[ferredoxin]</text>
        <dbReference type="Rhea" id="RHEA:22060"/>
        <dbReference type="Rhea" id="RHEA-COMP:10000"/>
        <dbReference type="Rhea" id="RHEA-COMP:10001"/>
        <dbReference type="Rhea" id="RHEA-COMP:14737"/>
        <dbReference type="Rhea" id="RHEA-COMP:14739"/>
        <dbReference type="ChEBI" id="CHEBI:17319"/>
        <dbReference type="ChEBI" id="CHEBI:29917"/>
        <dbReference type="ChEBI" id="CHEBI:33737"/>
        <dbReference type="ChEBI" id="CHEBI:33738"/>
        <dbReference type="ChEBI" id="CHEBI:57586"/>
        <dbReference type="ChEBI" id="CHEBI:57844"/>
        <dbReference type="ChEBI" id="CHEBI:59789"/>
        <dbReference type="ChEBI" id="CHEBI:64428"/>
        <dbReference type="ChEBI" id="CHEBI:149473"/>
        <dbReference type="EC" id="2.8.1.6"/>
    </reaction>
</comment>
<feature type="binding site" evidence="13 14">
    <location>
        <position position="198"/>
    </location>
    <ligand>
        <name>[2Fe-2S] cluster</name>
        <dbReference type="ChEBI" id="CHEBI:190135"/>
    </ligand>
</feature>
<evidence type="ECO:0000256" key="4">
    <source>
        <dbReference type="ARBA" id="ARBA00022485"/>
    </source>
</evidence>
<dbReference type="SFLD" id="SFLDG01060">
    <property type="entry name" value="BATS_domain_containing"/>
    <property type="match status" value="1"/>
</dbReference>
<evidence type="ECO:0000256" key="1">
    <source>
        <dbReference type="ARBA" id="ARBA00004942"/>
    </source>
</evidence>
<dbReference type="SMART" id="SM00876">
    <property type="entry name" value="BATS"/>
    <property type="match status" value="1"/>
</dbReference>
<dbReference type="NCBIfam" id="TIGR00433">
    <property type="entry name" value="bioB"/>
    <property type="match status" value="1"/>
</dbReference>
<dbReference type="PROSITE" id="PS51918">
    <property type="entry name" value="RADICAL_SAM"/>
    <property type="match status" value="1"/>
</dbReference>
<dbReference type="AlphaFoldDB" id="A0A315Y461"/>
<feature type="binding site" evidence="13 14">
    <location>
        <position position="66"/>
    </location>
    <ligand>
        <name>[4Fe-4S] cluster</name>
        <dbReference type="ChEBI" id="CHEBI:49883"/>
        <note>4Fe-4S-S-AdoMet</note>
    </ligand>
</feature>
<feature type="binding site" evidence="13 14">
    <location>
        <position position="138"/>
    </location>
    <ligand>
        <name>[2Fe-2S] cluster</name>
        <dbReference type="ChEBI" id="CHEBI:190135"/>
    </ligand>
</feature>
<evidence type="ECO:0000256" key="2">
    <source>
        <dbReference type="ARBA" id="ARBA00010765"/>
    </source>
</evidence>
<dbReference type="HAMAP" id="MF_01694">
    <property type="entry name" value="BioB"/>
    <property type="match status" value="1"/>
</dbReference>
<comment type="caution">
    <text evidence="16">The sequence shown here is derived from an EMBL/GenBank/DDBJ whole genome shotgun (WGS) entry which is preliminary data.</text>
</comment>
<evidence type="ECO:0000256" key="11">
    <source>
        <dbReference type="ARBA" id="ARBA00023014"/>
    </source>
</evidence>
<comment type="function">
    <text evidence="13">Catalyzes the conversion of dethiobiotin (DTB) to biotin by the insertion of a sulfur atom into dethiobiotin via a radical-based mechanism.</text>
</comment>
<evidence type="ECO:0000256" key="10">
    <source>
        <dbReference type="ARBA" id="ARBA00023004"/>
    </source>
</evidence>
<dbReference type="EC" id="2.8.1.6" evidence="3 13"/>
<comment type="subunit">
    <text evidence="13">Homodimer.</text>
</comment>
<evidence type="ECO:0000313" key="16">
    <source>
        <dbReference type="EMBL" id="PWJ14544.1"/>
    </source>
</evidence>
<evidence type="ECO:0000256" key="12">
    <source>
        <dbReference type="ARBA" id="ARBA00051157"/>
    </source>
</evidence>
<keyword evidence="11 13" id="KW-0411">Iron-sulfur</keyword>
<keyword evidence="6 13" id="KW-0949">S-adenosyl-L-methionine</keyword>
<dbReference type="PIRSF" id="PIRSF001619">
    <property type="entry name" value="Biotin_synth"/>
    <property type="match status" value="1"/>
</dbReference>
<comment type="cofactor">
    <cofactor evidence="13">
        <name>[2Fe-2S] cluster</name>
        <dbReference type="ChEBI" id="CHEBI:190135"/>
    </cofactor>
    <text evidence="13">Binds 1 [2Fe-2S] cluster. The cluster is coordinated with 3 cysteines and 1 arginine.</text>
</comment>
<dbReference type="GO" id="GO:0004076">
    <property type="term" value="F:biotin synthase activity"/>
    <property type="evidence" value="ECO:0007669"/>
    <property type="project" value="UniProtKB-UniRule"/>
</dbReference>
<dbReference type="GO" id="GO:0051539">
    <property type="term" value="F:4 iron, 4 sulfur cluster binding"/>
    <property type="evidence" value="ECO:0007669"/>
    <property type="project" value="UniProtKB-KW"/>
</dbReference>
<dbReference type="InterPro" id="IPR013785">
    <property type="entry name" value="Aldolase_TIM"/>
</dbReference>
<dbReference type="GO" id="GO:0009102">
    <property type="term" value="P:biotin biosynthetic process"/>
    <property type="evidence" value="ECO:0007669"/>
    <property type="project" value="UniProtKB-UniRule"/>
</dbReference>
<comment type="pathway">
    <text evidence="1 13">Cofactor biosynthesis; biotin biosynthesis; biotin from 7,8-diaminononanoate: step 2/2.</text>
</comment>
<evidence type="ECO:0000259" key="15">
    <source>
        <dbReference type="PROSITE" id="PS51918"/>
    </source>
</evidence>
<dbReference type="SUPFAM" id="SSF102114">
    <property type="entry name" value="Radical SAM enzymes"/>
    <property type="match status" value="1"/>
</dbReference>
<dbReference type="InterPro" id="IPR002684">
    <property type="entry name" value="Biotin_synth/BioAB"/>
</dbReference>